<dbReference type="GO" id="GO:0004089">
    <property type="term" value="F:carbonate dehydratase activity"/>
    <property type="evidence" value="ECO:0007669"/>
    <property type="project" value="InterPro"/>
</dbReference>
<dbReference type="PROSITE" id="PS51144">
    <property type="entry name" value="ALPHA_CA_2"/>
    <property type="match status" value="1"/>
</dbReference>
<dbReference type="CDD" id="cd03124">
    <property type="entry name" value="alpha_CA_prokaryotic_like"/>
    <property type="match status" value="1"/>
</dbReference>
<feature type="signal peptide" evidence="1">
    <location>
        <begin position="1"/>
        <end position="18"/>
    </location>
</feature>
<feature type="domain" description="Alpha-carbonic anhydrase" evidence="2">
    <location>
        <begin position="46"/>
        <end position="275"/>
    </location>
</feature>
<dbReference type="SUPFAM" id="SSF51069">
    <property type="entry name" value="Carbonic anhydrase"/>
    <property type="match status" value="1"/>
</dbReference>
<evidence type="ECO:0000313" key="4">
    <source>
        <dbReference type="Proteomes" id="UP000663193"/>
    </source>
</evidence>
<evidence type="ECO:0000313" key="3">
    <source>
        <dbReference type="EMBL" id="QRC92070.1"/>
    </source>
</evidence>
<evidence type="ECO:0000256" key="1">
    <source>
        <dbReference type="SAM" id="SignalP"/>
    </source>
</evidence>
<dbReference type="InterPro" id="IPR023561">
    <property type="entry name" value="Carbonic_anhydrase_a-class"/>
</dbReference>
<protein>
    <recommendedName>
        <fullName evidence="2">Alpha-carbonic anhydrase domain-containing protein</fullName>
    </recommendedName>
</protein>
<dbReference type="SMART" id="SM01057">
    <property type="entry name" value="Carb_anhydrase"/>
    <property type="match status" value="1"/>
</dbReference>
<keyword evidence="1" id="KW-0732">Signal</keyword>
<sequence length="275" mass="30230">MLFQSLFLAAAFVPSVFSCPGHNNFRRSTLQGRQADPTDGTNSTKNDWAYEASFNWGRVNPAYKLCQTGTQQSPIALSMGNGLSLNHAPEFNYNGSTAGNFYNWGFGPAFTVAHDGDYTKHPSVTYDNKTVYLKGWHIHAPADHSVNGARSKAELHLVHVDASGHEAAVMAIRIDPGNSDNQFIGQLPEMIGVNSGDETEAVSLDLTSALQSVQFFNEFWTYQGSLTSPPCTEGIRWFVARQALYTSVEQMQAILGASTYSARAEQGVWQHRINE</sequence>
<dbReference type="EMBL" id="CP069024">
    <property type="protein sequence ID" value="QRC92070.1"/>
    <property type="molecule type" value="Genomic_DNA"/>
</dbReference>
<dbReference type="VEuPathDB" id="FungiDB:JI435_022370"/>
<name>A0A7U2HU87_PHANO</name>
<dbReference type="GO" id="GO:0008270">
    <property type="term" value="F:zinc ion binding"/>
    <property type="evidence" value="ECO:0007669"/>
    <property type="project" value="InterPro"/>
</dbReference>
<proteinExistence type="predicted"/>
<dbReference type="OMA" id="VWRHRIN"/>
<dbReference type="AlphaFoldDB" id="A0A7U2HU87"/>
<feature type="chain" id="PRO_5030533821" description="Alpha-carbonic anhydrase domain-containing protein" evidence="1">
    <location>
        <begin position="19"/>
        <end position="275"/>
    </location>
</feature>
<dbReference type="PANTHER" id="PTHR18952">
    <property type="entry name" value="CARBONIC ANHYDRASE"/>
    <property type="match status" value="1"/>
</dbReference>
<dbReference type="InterPro" id="IPR001148">
    <property type="entry name" value="CA_dom"/>
</dbReference>
<dbReference type="Gene3D" id="3.10.200.10">
    <property type="entry name" value="Alpha carbonic anhydrase"/>
    <property type="match status" value="1"/>
</dbReference>
<organism evidence="3 4">
    <name type="scientific">Phaeosphaeria nodorum (strain SN15 / ATCC MYA-4574 / FGSC 10173)</name>
    <name type="common">Glume blotch fungus</name>
    <name type="synonym">Parastagonospora nodorum</name>
    <dbReference type="NCBI Taxonomy" id="321614"/>
    <lineage>
        <taxon>Eukaryota</taxon>
        <taxon>Fungi</taxon>
        <taxon>Dikarya</taxon>
        <taxon>Ascomycota</taxon>
        <taxon>Pezizomycotina</taxon>
        <taxon>Dothideomycetes</taxon>
        <taxon>Pleosporomycetidae</taxon>
        <taxon>Pleosporales</taxon>
        <taxon>Pleosporineae</taxon>
        <taxon>Phaeosphaeriaceae</taxon>
        <taxon>Parastagonospora</taxon>
    </lineage>
</organism>
<dbReference type="OrthoDB" id="429145at2759"/>
<dbReference type="Pfam" id="PF00194">
    <property type="entry name" value="Carb_anhydrase"/>
    <property type="match status" value="1"/>
</dbReference>
<dbReference type="PANTHER" id="PTHR18952:SF274">
    <property type="entry name" value="ALPHA-CARBONIC ANHYDRASE DOMAIN-CONTAINING PROTEIN"/>
    <property type="match status" value="1"/>
</dbReference>
<accession>A0A7U2HU87</accession>
<dbReference type="InterPro" id="IPR041891">
    <property type="entry name" value="Alpha_CA_prokaryot-like"/>
</dbReference>
<evidence type="ECO:0000259" key="2">
    <source>
        <dbReference type="PROSITE" id="PS51144"/>
    </source>
</evidence>
<gene>
    <name evidence="3" type="ORF">JI435_022370</name>
</gene>
<dbReference type="InterPro" id="IPR036398">
    <property type="entry name" value="CA_dom_sf"/>
</dbReference>
<keyword evidence="4" id="KW-1185">Reference proteome</keyword>
<reference evidence="4" key="1">
    <citation type="journal article" date="2021" name="BMC Genomics">
        <title>Chromosome-level genome assembly and manually-curated proteome of model necrotroph Parastagonospora nodorum Sn15 reveals a genome-wide trove of candidate effector homologs, and redundancy of virulence-related functions within an accessory chromosome.</title>
        <authorList>
            <person name="Bertazzoni S."/>
            <person name="Jones D.A.B."/>
            <person name="Phan H.T."/>
            <person name="Tan K.-C."/>
            <person name="Hane J.K."/>
        </authorList>
    </citation>
    <scope>NUCLEOTIDE SEQUENCE [LARGE SCALE GENOMIC DNA]</scope>
    <source>
        <strain evidence="4">SN15 / ATCC MYA-4574 / FGSC 10173)</strain>
    </source>
</reference>
<dbReference type="Proteomes" id="UP000663193">
    <property type="component" value="Chromosome 2"/>
</dbReference>